<dbReference type="Proteomes" id="UP000624244">
    <property type="component" value="Unassembled WGS sequence"/>
</dbReference>
<evidence type="ECO:0000256" key="7">
    <source>
        <dbReference type="ARBA" id="ARBA00023157"/>
    </source>
</evidence>
<comment type="caution">
    <text evidence="10">The sequence shown here is derived from an EMBL/GenBank/DDBJ whole genome shotgun (WGS) entry which is preliminary data.</text>
</comment>
<accession>A0A8H5Z843</accession>
<dbReference type="EMBL" id="WNKQ01000019">
    <property type="protein sequence ID" value="KAF5845291.1"/>
    <property type="molecule type" value="Genomic_DNA"/>
</dbReference>
<protein>
    <recommendedName>
        <fullName evidence="9">CFEM domain-containing protein</fullName>
    </recommendedName>
</protein>
<evidence type="ECO:0000256" key="6">
    <source>
        <dbReference type="ARBA" id="ARBA00022729"/>
    </source>
</evidence>
<dbReference type="GO" id="GO:0005576">
    <property type="term" value="C:extracellular region"/>
    <property type="evidence" value="ECO:0007669"/>
    <property type="project" value="UniProtKB-SubCell"/>
</dbReference>
<comment type="similarity">
    <text evidence="3">Belongs to the RBT5 family.</text>
</comment>
<evidence type="ECO:0000256" key="5">
    <source>
        <dbReference type="ARBA" id="ARBA00022622"/>
    </source>
</evidence>
<keyword evidence="8" id="KW-0449">Lipoprotein</keyword>
<proteinExistence type="inferred from homology"/>
<keyword evidence="5" id="KW-0472">Membrane</keyword>
<evidence type="ECO:0000256" key="1">
    <source>
        <dbReference type="ARBA" id="ARBA00004589"/>
    </source>
</evidence>
<feature type="domain" description="CFEM" evidence="9">
    <location>
        <begin position="37"/>
        <end position="97"/>
    </location>
</feature>
<evidence type="ECO:0000256" key="2">
    <source>
        <dbReference type="ARBA" id="ARBA00004613"/>
    </source>
</evidence>
<sequence length="98" mass="9752">MRIEIPIVCLAATSVIASPMSPPLSRRQDAGVGAGVASAGACPMNCWNEAAVVAGCDPNTDDDCLCGPFFGAVTSCTAGACSIGENLAALDFLSGPCE</sequence>
<evidence type="ECO:0000256" key="4">
    <source>
        <dbReference type="ARBA" id="ARBA00022525"/>
    </source>
</evidence>
<dbReference type="Pfam" id="PF05730">
    <property type="entry name" value="CFEM"/>
    <property type="match status" value="1"/>
</dbReference>
<reference evidence="10" key="1">
    <citation type="submission" date="2019-11" db="EMBL/GenBank/DDBJ databases">
        <title>Bipolaris sorokiniana Genome sequencing.</title>
        <authorList>
            <person name="Wang H."/>
        </authorList>
    </citation>
    <scope>NUCLEOTIDE SEQUENCE</scope>
</reference>
<name>A0A8H5Z843_COCSA</name>
<keyword evidence="7" id="KW-1015">Disulfide bond</keyword>
<dbReference type="InterPro" id="IPR008427">
    <property type="entry name" value="Extracellular_membr_CFEM_dom"/>
</dbReference>
<keyword evidence="5" id="KW-0325">Glycoprotein</keyword>
<keyword evidence="5" id="KW-0336">GPI-anchor</keyword>
<evidence type="ECO:0000256" key="8">
    <source>
        <dbReference type="ARBA" id="ARBA00023288"/>
    </source>
</evidence>
<dbReference type="GO" id="GO:0098552">
    <property type="term" value="C:side of membrane"/>
    <property type="evidence" value="ECO:0007669"/>
    <property type="project" value="UniProtKB-KW"/>
</dbReference>
<dbReference type="OMA" id="PMNCWNE"/>
<evidence type="ECO:0000259" key="9">
    <source>
        <dbReference type="Pfam" id="PF05730"/>
    </source>
</evidence>
<evidence type="ECO:0000313" key="11">
    <source>
        <dbReference type="Proteomes" id="UP000624244"/>
    </source>
</evidence>
<comment type="subcellular location">
    <subcellularLocation>
        <location evidence="1">Membrane</location>
        <topology evidence="1">Lipid-anchor</topology>
        <topology evidence="1">GPI-anchor</topology>
    </subcellularLocation>
    <subcellularLocation>
        <location evidence="2">Secreted</location>
    </subcellularLocation>
</comment>
<keyword evidence="6" id="KW-0732">Signal</keyword>
<evidence type="ECO:0000313" key="10">
    <source>
        <dbReference type="EMBL" id="KAF5845291.1"/>
    </source>
</evidence>
<organism evidence="10 11">
    <name type="scientific">Cochliobolus sativus</name>
    <name type="common">Common root rot and spot blotch fungus</name>
    <name type="synonym">Bipolaris sorokiniana</name>
    <dbReference type="NCBI Taxonomy" id="45130"/>
    <lineage>
        <taxon>Eukaryota</taxon>
        <taxon>Fungi</taxon>
        <taxon>Dikarya</taxon>
        <taxon>Ascomycota</taxon>
        <taxon>Pezizomycotina</taxon>
        <taxon>Dothideomycetes</taxon>
        <taxon>Pleosporomycetidae</taxon>
        <taxon>Pleosporales</taxon>
        <taxon>Pleosporineae</taxon>
        <taxon>Pleosporaceae</taxon>
        <taxon>Bipolaris</taxon>
    </lineage>
</organism>
<keyword evidence="4" id="KW-0964">Secreted</keyword>
<dbReference type="AlphaFoldDB" id="A0A8H5Z843"/>
<evidence type="ECO:0000256" key="3">
    <source>
        <dbReference type="ARBA" id="ARBA00010031"/>
    </source>
</evidence>
<gene>
    <name evidence="10" type="ORF">GGP41_002914</name>
</gene>